<evidence type="ECO:0000313" key="8">
    <source>
        <dbReference type="Proteomes" id="UP001153737"/>
    </source>
</evidence>
<evidence type="ECO:0000259" key="6">
    <source>
        <dbReference type="Pfam" id="PF01974"/>
    </source>
</evidence>
<dbReference type="InterPro" id="IPR006676">
    <property type="entry name" value="tRNA_splic"/>
</dbReference>
<dbReference type="InterPro" id="IPR016589">
    <property type="entry name" value="tRNA_splic_SEN2"/>
</dbReference>
<dbReference type="Pfam" id="PF01974">
    <property type="entry name" value="tRNA_int_endo"/>
    <property type="match status" value="1"/>
</dbReference>
<feature type="domain" description="tRNA intron endonuclease catalytic" evidence="6">
    <location>
        <begin position="176"/>
        <end position="273"/>
    </location>
</feature>
<comment type="function">
    <text evidence="4">Constitutes one of the two catalytic subunit of the tRNA-splicing endonuclease complex, a complex responsible for identification and cleavage of the splice sites in pre-tRNA. It cleaves pre-tRNA at the 5'- and 3'-splice sites to release the intron. The products are an intron and two tRNA half-molecules bearing 2',3'-cyclic phosphate and 5'-OH termini. There are no conserved sequences at the splice sites, but the intron is invariably located at the same site in the gene, placing the splice sites an invariant distance from the constant structural features of the tRNA body.</text>
</comment>
<evidence type="ECO:0000256" key="2">
    <source>
        <dbReference type="ARBA" id="ARBA00022694"/>
    </source>
</evidence>
<dbReference type="GO" id="GO:0003676">
    <property type="term" value="F:nucleic acid binding"/>
    <property type="evidence" value="ECO:0007669"/>
    <property type="project" value="InterPro"/>
</dbReference>
<gene>
    <name evidence="7" type="ORF">PHAECO_LOCUS11738</name>
</gene>
<dbReference type="GO" id="GO:0000214">
    <property type="term" value="C:tRNA-intron endonuclease complex"/>
    <property type="evidence" value="ECO:0007669"/>
    <property type="project" value="UniProtKB-UniRule"/>
</dbReference>
<dbReference type="GO" id="GO:0000379">
    <property type="term" value="P:tRNA-type intron splice site recognition and cleavage"/>
    <property type="evidence" value="ECO:0007669"/>
    <property type="project" value="TreeGrafter"/>
</dbReference>
<dbReference type="InterPro" id="IPR011856">
    <property type="entry name" value="tRNA_endonuc-like_dom_sf"/>
</dbReference>
<organism evidence="7 8">
    <name type="scientific">Phaedon cochleariae</name>
    <name type="common">Mustard beetle</name>
    <dbReference type="NCBI Taxonomy" id="80249"/>
    <lineage>
        <taxon>Eukaryota</taxon>
        <taxon>Metazoa</taxon>
        <taxon>Ecdysozoa</taxon>
        <taxon>Arthropoda</taxon>
        <taxon>Hexapoda</taxon>
        <taxon>Insecta</taxon>
        <taxon>Pterygota</taxon>
        <taxon>Neoptera</taxon>
        <taxon>Endopterygota</taxon>
        <taxon>Coleoptera</taxon>
        <taxon>Polyphaga</taxon>
        <taxon>Cucujiformia</taxon>
        <taxon>Chrysomeloidea</taxon>
        <taxon>Chrysomelidae</taxon>
        <taxon>Chrysomelinae</taxon>
        <taxon>Chrysomelini</taxon>
        <taxon>Phaedon</taxon>
    </lineage>
</organism>
<dbReference type="AlphaFoldDB" id="A0A9N9SPN1"/>
<dbReference type="GO" id="GO:0000213">
    <property type="term" value="F:tRNA-intron lyase activity"/>
    <property type="evidence" value="ECO:0007669"/>
    <property type="project" value="UniProtKB-UniRule"/>
</dbReference>
<dbReference type="PIRSF" id="PIRSF011789">
    <property type="entry name" value="tRNA_splic_SEN2"/>
    <property type="match status" value="1"/>
</dbReference>
<dbReference type="SUPFAM" id="SSF53032">
    <property type="entry name" value="tRNA-intron endonuclease catalytic domain-like"/>
    <property type="match status" value="1"/>
</dbReference>
<dbReference type="EC" id="4.6.1.16" evidence="4"/>
<keyword evidence="2 4" id="KW-0819">tRNA processing</keyword>
<reference evidence="7" key="1">
    <citation type="submission" date="2022-01" db="EMBL/GenBank/DDBJ databases">
        <authorList>
            <person name="King R."/>
        </authorList>
    </citation>
    <scope>NUCLEOTIDE SEQUENCE</scope>
</reference>
<dbReference type="Gene3D" id="3.40.1350.10">
    <property type="match status" value="1"/>
</dbReference>
<feature type="active site" evidence="5">
    <location>
        <position position="214"/>
    </location>
</feature>
<keyword evidence="3 4" id="KW-0456">Lyase</keyword>
<dbReference type="GO" id="GO:0005737">
    <property type="term" value="C:cytoplasm"/>
    <property type="evidence" value="ECO:0007669"/>
    <property type="project" value="TreeGrafter"/>
</dbReference>
<comment type="similarity">
    <text evidence="1 4">Belongs to the tRNA-intron endonuclease family.</text>
</comment>
<feature type="active site" evidence="5">
    <location>
        <position position="206"/>
    </location>
</feature>
<proteinExistence type="inferred from homology"/>
<dbReference type="Proteomes" id="UP001153737">
    <property type="component" value="Chromosome 8"/>
</dbReference>
<dbReference type="CDD" id="cd22363">
    <property type="entry name" value="tRNA-intron_lyase_C"/>
    <property type="match status" value="1"/>
</dbReference>
<dbReference type="PANTHER" id="PTHR21227:SF0">
    <property type="entry name" value="TRNA-SPLICING ENDONUCLEASE SUBUNIT SEN2"/>
    <property type="match status" value="1"/>
</dbReference>
<sequence length="296" mass="34608">MELMEPKKKKYCKLPKKVSLPITLKKDGTIHKIQGIFNGFSVTVNDEEDMKNIISMGYFGKANLSRNYPQFSSNSKVEILRYRQYERRKHWGTKGDNGALKKVIVVPDSDSDDDFFTNLKPQYQIDKSGIRESVWLSLEEAFFLLHSVGCLDIREGNDYLNASDCWKLFSETDAQFKYNYIVYYYFRAKNWVVKPGIKFGGDYLLYKQGPPFYHASYVVIIEILDDCHSKIEDLCRRSMDKVSVMSLNRLCETGGKELMICEIILNKNEDIHYETLDKIRINEILVKRWIITHDLP</sequence>
<reference evidence="7" key="2">
    <citation type="submission" date="2022-10" db="EMBL/GenBank/DDBJ databases">
        <authorList>
            <consortium name="ENA_rothamsted_submissions"/>
            <consortium name="culmorum"/>
            <person name="King R."/>
        </authorList>
    </citation>
    <scope>NUCLEOTIDE SEQUENCE</scope>
</reference>
<evidence type="ECO:0000313" key="7">
    <source>
        <dbReference type="EMBL" id="CAG9824840.1"/>
    </source>
</evidence>
<evidence type="ECO:0000256" key="1">
    <source>
        <dbReference type="ARBA" id="ARBA00008078"/>
    </source>
</evidence>
<name>A0A9N9SPN1_PHACE</name>
<accession>A0A9N9SPN1</accession>
<evidence type="ECO:0000256" key="5">
    <source>
        <dbReference type="PIRSR" id="PIRSR011789-1"/>
    </source>
</evidence>
<dbReference type="PANTHER" id="PTHR21227">
    <property type="entry name" value="TRNA-SPLICING ENDONUCLEASE SUBUNIT SEN2"/>
    <property type="match status" value="1"/>
</dbReference>
<protein>
    <recommendedName>
        <fullName evidence="4">tRNA-splicing endonuclease subunit Sen2</fullName>
        <ecNumber evidence="4">4.6.1.16</ecNumber>
    </recommendedName>
</protein>
<dbReference type="InterPro" id="IPR006677">
    <property type="entry name" value="tRNA_intron_Endonuc_cat-like"/>
</dbReference>
<feature type="active site" evidence="5">
    <location>
        <position position="256"/>
    </location>
</feature>
<dbReference type="EMBL" id="OU896714">
    <property type="protein sequence ID" value="CAG9824840.1"/>
    <property type="molecule type" value="Genomic_DNA"/>
</dbReference>
<dbReference type="InterPro" id="IPR036167">
    <property type="entry name" value="tRNA_intron_Endo_cat-like_sf"/>
</dbReference>
<dbReference type="OrthoDB" id="10249562at2759"/>
<keyword evidence="8" id="KW-1185">Reference proteome</keyword>
<evidence type="ECO:0000256" key="3">
    <source>
        <dbReference type="ARBA" id="ARBA00023239"/>
    </source>
</evidence>
<evidence type="ECO:0000256" key="4">
    <source>
        <dbReference type="PIRNR" id="PIRNR011789"/>
    </source>
</evidence>